<accession>A0ABV6RZZ5</accession>
<dbReference type="PANTHER" id="PTHR39430:SF1">
    <property type="entry name" value="PROTEASE"/>
    <property type="match status" value="1"/>
</dbReference>
<feature type="transmembrane region" description="Helical" evidence="1">
    <location>
        <begin position="116"/>
        <end position="138"/>
    </location>
</feature>
<feature type="transmembrane region" description="Helical" evidence="1">
    <location>
        <begin position="72"/>
        <end position="95"/>
    </location>
</feature>
<dbReference type="RefSeq" id="WP_386676686.1">
    <property type="nucleotide sequence ID" value="NZ_JBHLTG010000015.1"/>
</dbReference>
<feature type="transmembrane region" description="Helical" evidence="1">
    <location>
        <begin position="238"/>
        <end position="255"/>
    </location>
</feature>
<organism evidence="3 4">
    <name type="scientific">Lysobacter korlensis</name>
    <dbReference type="NCBI Taxonomy" id="553636"/>
    <lineage>
        <taxon>Bacteria</taxon>
        <taxon>Pseudomonadati</taxon>
        <taxon>Pseudomonadota</taxon>
        <taxon>Gammaproteobacteria</taxon>
        <taxon>Lysobacterales</taxon>
        <taxon>Lysobacteraceae</taxon>
        <taxon>Lysobacter</taxon>
    </lineage>
</organism>
<evidence type="ECO:0000313" key="3">
    <source>
        <dbReference type="EMBL" id="MFC0682559.1"/>
    </source>
</evidence>
<sequence length="323" mass="33714">METATEVTSSTLAEVPAASLWEKVRGHAITRLVLGAAMPFAIQIAVMAALHGSMAIPAFAQWINASSRVSDVPLPIVVISGLAVALLAIPAYRLLVRWTERREATELGVAGAGRGLLFGVGIGAGLMVVVVGLLWALGSYRVIGSNPASVMLAPLMIAISSGVAEEILLRGVVFRIIEQSLGSVLALLASALLFGFGHMGNPGATVWSSLAIAVEAGLLLAALYMLTRSLWASIGAHFAWNLMLGGVFGIPVSGLQMDGWLRSTVSGPEWLTGGAFGVEASVPTLVLATTVAVALLMRAKRAGNFVPFRWRLGGARRQRLQAG</sequence>
<dbReference type="Pfam" id="PF02517">
    <property type="entry name" value="Rce1-like"/>
    <property type="match status" value="1"/>
</dbReference>
<keyword evidence="1" id="KW-0472">Membrane</keyword>
<comment type="caution">
    <text evidence="3">The sequence shown here is derived from an EMBL/GenBank/DDBJ whole genome shotgun (WGS) entry which is preliminary data.</text>
</comment>
<gene>
    <name evidence="3" type="ORF">ACFFGH_32410</name>
</gene>
<dbReference type="InterPro" id="IPR003675">
    <property type="entry name" value="Rce1/LyrA-like_dom"/>
</dbReference>
<dbReference type="PANTHER" id="PTHR39430">
    <property type="entry name" value="MEMBRANE-ASSOCIATED PROTEASE-RELATED"/>
    <property type="match status" value="1"/>
</dbReference>
<dbReference type="Proteomes" id="UP001589896">
    <property type="component" value="Unassembled WGS sequence"/>
</dbReference>
<dbReference type="EMBL" id="JBHLTG010000015">
    <property type="protein sequence ID" value="MFC0682559.1"/>
    <property type="molecule type" value="Genomic_DNA"/>
</dbReference>
<evidence type="ECO:0000259" key="2">
    <source>
        <dbReference type="Pfam" id="PF02517"/>
    </source>
</evidence>
<name>A0ABV6RZZ5_9GAMM</name>
<evidence type="ECO:0000313" key="4">
    <source>
        <dbReference type="Proteomes" id="UP001589896"/>
    </source>
</evidence>
<feature type="transmembrane region" description="Helical" evidence="1">
    <location>
        <begin position="275"/>
        <end position="297"/>
    </location>
</feature>
<feature type="transmembrane region" description="Helical" evidence="1">
    <location>
        <begin position="206"/>
        <end position="226"/>
    </location>
</feature>
<reference evidence="3 4" key="1">
    <citation type="submission" date="2024-09" db="EMBL/GenBank/DDBJ databases">
        <authorList>
            <person name="Sun Q."/>
            <person name="Mori K."/>
        </authorList>
    </citation>
    <scope>NUCLEOTIDE SEQUENCE [LARGE SCALE GENOMIC DNA]</scope>
    <source>
        <strain evidence="3 4">KCTC 23076</strain>
    </source>
</reference>
<protein>
    <submittedName>
        <fullName evidence="3">Lysostaphin resistance A-like protein</fullName>
    </submittedName>
</protein>
<proteinExistence type="predicted"/>
<keyword evidence="1" id="KW-1133">Transmembrane helix</keyword>
<feature type="transmembrane region" description="Helical" evidence="1">
    <location>
        <begin position="150"/>
        <end position="169"/>
    </location>
</feature>
<feature type="domain" description="CAAX prenyl protease 2/Lysostaphin resistance protein A-like" evidence="2">
    <location>
        <begin position="150"/>
        <end position="243"/>
    </location>
</feature>
<feature type="transmembrane region" description="Helical" evidence="1">
    <location>
        <begin position="32"/>
        <end position="60"/>
    </location>
</feature>
<evidence type="ECO:0000256" key="1">
    <source>
        <dbReference type="SAM" id="Phobius"/>
    </source>
</evidence>
<keyword evidence="4" id="KW-1185">Reference proteome</keyword>
<feature type="transmembrane region" description="Helical" evidence="1">
    <location>
        <begin position="181"/>
        <end position="200"/>
    </location>
</feature>
<keyword evidence="1" id="KW-0812">Transmembrane</keyword>